<feature type="domain" description="Response regulatory" evidence="6">
    <location>
        <begin position="2"/>
        <end position="116"/>
    </location>
</feature>
<accession>A0ABV4DZ59</accession>
<comment type="caution">
    <text evidence="5">Lacks conserved residue(s) required for the propagation of feature annotation.</text>
</comment>
<dbReference type="Proteomes" id="UP001565220">
    <property type="component" value="Unassembled WGS sequence"/>
</dbReference>
<dbReference type="Pfam" id="PF00486">
    <property type="entry name" value="Trans_reg_C"/>
    <property type="match status" value="1"/>
</dbReference>
<dbReference type="RefSeq" id="WP_369869123.1">
    <property type="nucleotide sequence ID" value="NZ_JBGFFE010000017.1"/>
</dbReference>
<dbReference type="InterPro" id="IPR016032">
    <property type="entry name" value="Sig_transdc_resp-reg_C-effctor"/>
</dbReference>
<dbReference type="SUPFAM" id="SSF52172">
    <property type="entry name" value="CheY-like"/>
    <property type="match status" value="1"/>
</dbReference>
<sequence length="373" mass="44309">MRTIIVENEKPILELMKLMMERNEYLEVVGEYTDSKEALKGIYKFSPDVVFLEAEMPFINGIELSRKIESFNKNIQIVFVTAYKKYALDAFKVGAVSYILKPITEGDLDATVNRLLKNKSAIEESFEYRKKHKVFILGSFKVYSNSGKKVTRWSTAKVQELFAYLICKKGRYISKWELCDILWPKSYPKKAEHSLYTTIYRLRSVLRNVGIRNIVRYENGKYGMELKNFYCDSWEFENFVESNSAVNDENIVDWEKNTELYKGMLFGSNDYLWDMELNEKLCRYYSFSTKNIAKYYIELKAYNKSERYLKKAIAANSFDEEAYELMMWVCFYMGNKIELVRHYKKLSDLFKKELQMKPKESTIRLYKNLIMKL</sequence>
<dbReference type="InterPro" id="IPR011990">
    <property type="entry name" value="TPR-like_helical_dom_sf"/>
</dbReference>
<name>A0ABV4DZ59_9CLOT</name>
<evidence type="ECO:0000256" key="4">
    <source>
        <dbReference type="ARBA" id="ARBA00024867"/>
    </source>
</evidence>
<gene>
    <name evidence="7" type="ORF">AB8S09_11170</name>
</gene>
<keyword evidence="3" id="KW-0238">DNA-binding</keyword>
<evidence type="ECO:0000259" key="6">
    <source>
        <dbReference type="PROSITE" id="PS50110"/>
    </source>
</evidence>
<organism evidence="7 8">
    <name type="scientific">Clostridium lapidicellarium</name>
    <dbReference type="NCBI Taxonomy" id="3240931"/>
    <lineage>
        <taxon>Bacteria</taxon>
        <taxon>Bacillati</taxon>
        <taxon>Bacillota</taxon>
        <taxon>Clostridia</taxon>
        <taxon>Eubacteriales</taxon>
        <taxon>Clostridiaceae</taxon>
        <taxon>Clostridium</taxon>
    </lineage>
</organism>
<dbReference type="SMART" id="SM01043">
    <property type="entry name" value="BTAD"/>
    <property type="match status" value="1"/>
</dbReference>
<dbReference type="Pfam" id="PF00072">
    <property type="entry name" value="Response_reg"/>
    <property type="match status" value="1"/>
</dbReference>
<comment type="caution">
    <text evidence="7">The sequence shown here is derived from an EMBL/GenBank/DDBJ whole genome shotgun (WGS) entry which is preliminary data.</text>
</comment>
<proteinExistence type="inferred from homology"/>
<evidence type="ECO:0000313" key="7">
    <source>
        <dbReference type="EMBL" id="MEY8764192.1"/>
    </source>
</evidence>
<dbReference type="EMBL" id="JBGFFE010000017">
    <property type="protein sequence ID" value="MEY8764192.1"/>
    <property type="molecule type" value="Genomic_DNA"/>
</dbReference>
<dbReference type="Pfam" id="PF03704">
    <property type="entry name" value="BTAD"/>
    <property type="match status" value="1"/>
</dbReference>
<dbReference type="PROSITE" id="PS50110">
    <property type="entry name" value="RESPONSE_REGULATORY"/>
    <property type="match status" value="1"/>
</dbReference>
<dbReference type="SUPFAM" id="SSF48452">
    <property type="entry name" value="TPR-like"/>
    <property type="match status" value="1"/>
</dbReference>
<dbReference type="SUPFAM" id="SSF46894">
    <property type="entry name" value="C-terminal effector domain of the bipartite response regulators"/>
    <property type="match status" value="1"/>
</dbReference>
<reference evidence="7 8" key="1">
    <citation type="submission" date="2024-08" db="EMBL/GenBank/DDBJ databases">
        <title>Clostridium lapicellarii sp. nov., and Clostridium renhuaiense sp. nov., two species isolated from the mud in a fermentation cellar used for producing sauce-flavour Chinese liquors.</title>
        <authorList>
            <person name="Yang F."/>
            <person name="Wang H."/>
            <person name="Chen L.Q."/>
            <person name="Zhou N."/>
            <person name="Lu J.J."/>
            <person name="Pu X.X."/>
            <person name="Wan B."/>
            <person name="Wang L."/>
            <person name="Liu S.J."/>
        </authorList>
    </citation>
    <scope>NUCLEOTIDE SEQUENCE [LARGE SCALE GENOMIC DNA]</scope>
    <source>
        <strain evidence="7 8">MT-113</strain>
    </source>
</reference>
<dbReference type="InterPro" id="IPR036388">
    <property type="entry name" value="WH-like_DNA-bd_sf"/>
</dbReference>
<dbReference type="SMART" id="SM00448">
    <property type="entry name" value="REC"/>
    <property type="match status" value="1"/>
</dbReference>
<protein>
    <recommendedName>
        <fullName evidence="2">Stage 0 sporulation protein A homolog</fullName>
    </recommendedName>
</protein>
<evidence type="ECO:0000256" key="5">
    <source>
        <dbReference type="PROSITE-ProRule" id="PRU00169"/>
    </source>
</evidence>
<evidence type="ECO:0000256" key="1">
    <source>
        <dbReference type="ARBA" id="ARBA00005820"/>
    </source>
</evidence>
<keyword evidence="8" id="KW-1185">Reference proteome</keyword>
<dbReference type="PANTHER" id="PTHR35807">
    <property type="entry name" value="TRANSCRIPTIONAL REGULATOR REDD-RELATED"/>
    <property type="match status" value="1"/>
</dbReference>
<comment type="similarity">
    <text evidence="1">Belongs to the AfsR/DnrI/RedD regulatory family.</text>
</comment>
<dbReference type="Gene3D" id="1.10.10.10">
    <property type="entry name" value="Winged helix-like DNA-binding domain superfamily/Winged helix DNA-binding domain"/>
    <property type="match status" value="1"/>
</dbReference>
<dbReference type="Gene3D" id="1.25.40.10">
    <property type="entry name" value="Tetratricopeptide repeat domain"/>
    <property type="match status" value="1"/>
</dbReference>
<dbReference type="InterPro" id="IPR001867">
    <property type="entry name" value="OmpR/PhoB-type_DNA-bd"/>
</dbReference>
<dbReference type="InterPro" id="IPR001789">
    <property type="entry name" value="Sig_transdc_resp-reg_receiver"/>
</dbReference>
<dbReference type="InterPro" id="IPR005158">
    <property type="entry name" value="BTAD"/>
</dbReference>
<dbReference type="InterPro" id="IPR051677">
    <property type="entry name" value="AfsR-DnrI-RedD_regulator"/>
</dbReference>
<comment type="function">
    <text evidence="4">May play the central regulatory role in sporulation. It may be an element of the effector pathway responsible for the activation of sporulation genes in response to nutritional stress. Spo0A may act in concert with spo0H (a sigma factor) to control the expression of some genes that are critical to the sporulation process.</text>
</comment>
<evidence type="ECO:0000313" key="8">
    <source>
        <dbReference type="Proteomes" id="UP001565220"/>
    </source>
</evidence>
<dbReference type="Gene3D" id="3.40.50.2300">
    <property type="match status" value="1"/>
</dbReference>
<dbReference type="InterPro" id="IPR011006">
    <property type="entry name" value="CheY-like_superfamily"/>
</dbReference>
<evidence type="ECO:0000256" key="3">
    <source>
        <dbReference type="ARBA" id="ARBA00023125"/>
    </source>
</evidence>
<evidence type="ECO:0000256" key="2">
    <source>
        <dbReference type="ARBA" id="ARBA00018672"/>
    </source>
</evidence>